<evidence type="ECO:0000313" key="1">
    <source>
        <dbReference type="EMBL" id="OHA85902.1"/>
    </source>
</evidence>
<reference evidence="1 2" key="1">
    <citation type="journal article" date="2016" name="Nat. Commun.">
        <title>Thousands of microbial genomes shed light on interconnected biogeochemical processes in an aquifer system.</title>
        <authorList>
            <person name="Anantharaman K."/>
            <person name="Brown C.T."/>
            <person name="Hug L.A."/>
            <person name="Sharon I."/>
            <person name="Castelle C.J."/>
            <person name="Probst A.J."/>
            <person name="Thomas B.C."/>
            <person name="Singh A."/>
            <person name="Wilkins M.J."/>
            <person name="Karaoz U."/>
            <person name="Brodie E.L."/>
            <person name="Williams K.H."/>
            <person name="Hubbard S.S."/>
            <person name="Banfield J.F."/>
        </authorList>
    </citation>
    <scope>NUCLEOTIDE SEQUENCE [LARGE SCALE GENOMIC DNA]</scope>
</reference>
<accession>A0A1G2SM72</accession>
<name>A0A1G2SM72_9BACT</name>
<dbReference type="STRING" id="1802730.A2591_04280"/>
<organism evidence="1 2">
    <name type="scientific">Candidatus Yonathbacteria bacterium RIFOXYD1_FULL_52_36</name>
    <dbReference type="NCBI Taxonomy" id="1802730"/>
    <lineage>
        <taxon>Bacteria</taxon>
        <taxon>Candidatus Yonathiibacteriota</taxon>
    </lineage>
</organism>
<comment type="caution">
    <text evidence="1">The sequence shown here is derived from an EMBL/GenBank/DDBJ whole genome shotgun (WGS) entry which is preliminary data.</text>
</comment>
<protein>
    <submittedName>
        <fullName evidence="1">Uncharacterized protein</fullName>
    </submittedName>
</protein>
<evidence type="ECO:0000313" key="2">
    <source>
        <dbReference type="Proteomes" id="UP000178168"/>
    </source>
</evidence>
<dbReference type="Proteomes" id="UP000178168">
    <property type="component" value="Unassembled WGS sequence"/>
</dbReference>
<sequence>MDIVNVLIGLLALLLLAMIFFAGLAVRDLFRCGECGSWSTRAVESERIDYAEDVGGILQIDPFCIKVRQQVCNHCGNIMRQDVVEVRRAP</sequence>
<dbReference type="EMBL" id="MHUZ01000013">
    <property type="protein sequence ID" value="OHA85902.1"/>
    <property type="molecule type" value="Genomic_DNA"/>
</dbReference>
<dbReference type="AlphaFoldDB" id="A0A1G2SM72"/>
<proteinExistence type="predicted"/>
<gene>
    <name evidence="1" type="ORF">A2591_04280</name>
</gene>